<proteinExistence type="predicted"/>
<reference evidence="2 3" key="1">
    <citation type="submission" date="2023-01" db="EMBL/GenBank/DDBJ databases">
        <title>Analysis of 21 Apiospora genomes using comparative genomics revels a genus with tremendous synthesis potential of carbohydrate active enzymes and secondary metabolites.</title>
        <authorList>
            <person name="Sorensen T."/>
        </authorList>
    </citation>
    <scope>NUCLEOTIDE SEQUENCE [LARGE SCALE GENOMIC DNA]</scope>
    <source>
        <strain evidence="2 3">CBS 33761</strain>
    </source>
</reference>
<dbReference type="Proteomes" id="UP001444661">
    <property type="component" value="Unassembled WGS sequence"/>
</dbReference>
<dbReference type="EMBL" id="JAQQWK010000012">
    <property type="protein sequence ID" value="KAK8022022.1"/>
    <property type="molecule type" value="Genomic_DNA"/>
</dbReference>
<evidence type="ECO:0000313" key="3">
    <source>
        <dbReference type="Proteomes" id="UP001444661"/>
    </source>
</evidence>
<keyword evidence="1" id="KW-0812">Transmembrane</keyword>
<feature type="transmembrane region" description="Helical" evidence="1">
    <location>
        <begin position="56"/>
        <end position="83"/>
    </location>
</feature>
<keyword evidence="1" id="KW-1133">Transmembrane helix</keyword>
<name>A0ABR1RVT1_9PEZI</name>
<comment type="caution">
    <text evidence="2">The sequence shown here is derived from an EMBL/GenBank/DDBJ whole genome shotgun (WGS) entry which is preliminary data.</text>
</comment>
<gene>
    <name evidence="2" type="ORF">PG993_012789</name>
</gene>
<keyword evidence="3" id="KW-1185">Reference proteome</keyword>
<sequence length="153" mass="16854">MPVIPVNFPSPAQGITIPIEAFSTRSLSGAIQPTETTLAVDTVVAGLSAIGLTKGWVIFLQISFVATFVFFAIFLVGSYAICWSKESAWNWERSKLEELSEKAKEVKSLMSSIRDFPDLEKGWDKTMGEAMGEARYKTVDQQSDTASSKTYVE</sequence>
<keyword evidence="1" id="KW-0472">Membrane</keyword>
<evidence type="ECO:0000313" key="2">
    <source>
        <dbReference type="EMBL" id="KAK8022022.1"/>
    </source>
</evidence>
<organism evidence="2 3">
    <name type="scientific">Apiospora rasikravindrae</name>
    <dbReference type="NCBI Taxonomy" id="990691"/>
    <lineage>
        <taxon>Eukaryota</taxon>
        <taxon>Fungi</taxon>
        <taxon>Dikarya</taxon>
        <taxon>Ascomycota</taxon>
        <taxon>Pezizomycotina</taxon>
        <taxon>Sordariomycetes</taxon>
        <taxon>Xylariomycetidae</taxon>
        <taxon>Amphisphaeriales</taxon>
        <taxon>Apiosporaceae</taxon>
        <taxon>Apiospora</taxon>
    </lineage>
</organism>
<evidence type="ECO:0000256" key="1">
    <source>
        <dbReference type="SAM" id="Phobius"/>
    </source>
</evidence>
<accession>A0ABR1RVT1</accession>
<protein>
    <submittedName>
        <fullName evidence="2">Uncharacterized protein</fullName>
    </submittedName>
</protein>